<name>A0ABX6S316_9BACI</name>
<keyword evidence="5 9" id="KW-0812">Transmembrane</keyword>
<feature type="transmembrane region" description="Helical" evidence="9">
    <location>
        <begin position="370"/>
        <end position="388"/>
    </location>
</feature>
<gene>
    <name evidence="10" type="primary">brnQ</name>
    <name evidence="10" type="ORF">HUW50_06955</name>
</gene>
<dbReference type="InterPro" id="IPR004685">
    <property type="entry name" value="Brnchd-chn_aa_trnsp_Livcs"/>
</dbReference>
<evidence type="ECO:0000256" key="1">
    <source>
        <dbReference type="ARBA" id="ARBA00004651"/>
    </source>
</evidence>
<keyword evidence="8 9" id="KW-0472">Membrane</keyword>
<organism evidence="10 11">
    <name type="scientific">Metabacillus elymi</name>
    <dbReference type="NCBI Taxonomy" id="2745198"/>
    <lineage>
        <taxon>Bacteria</taxon>
        <taxon>Bacillati</taxon>
        <taxon>Bacillota</taxon>
        <taxon>Bacilli</taxon>
        <taxon>Bacillales</taxon>
        <taxon>Bacillaceae</taxon>
        <taxon>Metabacillus</taxon>
    </lineage>
</organism>
<comment type="function">
    <text evidence="9">Component of the transport system for branched-chain amino acids.</text>
</comment>
<proteinExistence type="inferred from homology"/>
<evidence type="ECO:0000256" key="5">
    <source>
        <dbReference type="ARBA" id="ARBA00022692"/>
    </source>
</evidence>
<evidence type="ECO:0000256" key="8">
    <source>
        <dbReference type="ARBA" id="ARBA00023136"/>
    </source>
</evidence>
<feature type="transmembrane region" description="Helical" evidence="9">
    <location>
        <begin position="100"/>
        <end position="126"/>
    </location>
</feature>
<feature type="transmembrane region" description="Helical" evidence="9">
    <location>
        <begin position="254"/>
        <end position="276"/>
    </location>
</feature>
<keyword evidence="7 9" id="KW-1133">Transmembrane helix</keyword>
<feature type="transmembrane region" description="Helical" evidence="9">
    <location>
        <begin position="344"/>
        <end position="364"/>
    </location>
</feature>
<evidence type="ECO:0000313" key="11">
    <source>
        <dbReference type="Proteomes" id="UP000515490"/>
    </source>
</evidence>
<protein>
    <recommendedName>
        <fullName evidence="9">Branched-chain amino acid transport system carrier protein</fullName>
    </recommendedName>
</protein>
<feature type="transmembrane region" description="Helical" evidence="9">
    <location>
        <begin position="437"/>
        <end position="455"/>
    </location>
</feature>
<feature type="transmembrane region" description="Helical" evidence="9">
    <location>
        <begin position="34"/>
        <end position="53"/>
    </location>
</feature>
<keyword evidence="6 9" id="KW-0029">Amino-acid transport</keyword>
<keyword evidence="11" id="KW-1185">Reference proteome</keyword>
<dbReference type="NCBIfam" id="TIGR00796">
    <property type="entry name" value="livcs"/>
    <property type="match status" value="1"/>
</dbReference>
<dbReference type="EMBL" id="CP055263">
    <property type="protein sequence ID" value="QNF27275.1"/>
    <property type="molecule type" value="Genomic_DNA"/>
</dbReference>
<keyword evidence="4" id="KW-1003">Cell membrane</keyword>
<accession>A0ABX6S316</accession>
<feature type="transmembrane region" description="Helical" evidence="9">
    <location>
        <begin position="306"/>
        <end position="332"/>
    </location>
</feature>
<dbReference type="PANTHER" id="PTHR30588">
    <property type="entry name" value="BRANCHED-CHAIN AMINO ACID TRANSPORT SYSTEM 2 CARRIER PROTEIN"/>
    <property type="match status" value="1"/>
</dbReference>
<dbReference type="Pfam" id="PF05525">
    <property type="entry name" value="Branch_AA_trans"/>
    <property type="match status" value="1"/>
</dbReference>
<sequence>MDLFYIRWLLHDELVIIQPIISKENYYMFKKTELIFISFMLFSMFFGAGNLIFPAFLGRSAGVEVWLSLAGFIITAVGLPILGVITVAKAGSFHNLATRVHPLFALIFPLLIYVSIGPGLAIPRAGTIAFEMGLKPFLPQTLMDKPSMLLGYTVVFFALTLWLSLNPSKLVDRFGKLLTPLLLLMIVVIFTKSMITPIGSFSSPSETYKETPFFQGFLDGYLTMDALAALVFGIVVANTIRAKGVQDPKQLSKYMSFAGIGAGILLASIYGILSYLGASSASLGQPENGAQVLTIVMNELFGQTGILMLGLLFTLACLCVCIGLIISCSQYFSETLSFISYKGWAVVLAIVSMIVANMGLTQILSVSVPILGAIYPVAVVLITLGLINNYISTRVYFFATLFTGVFSLVETVNYTFLGNSLDSLLGVVPLYDVGVGWVLPAVVGGLVGLVVPVTTRKLSNV</sequence>
<evidence type="ECO:0000256" key="2">
    <source>
        <dbReference type="ARBA" id="ARBA00008540"/>
    </source>
</evidence>
<evidence type="ECO:0000256" key="3">
    <source>
        <dbReference type="ARBA" id="ARBA00022448"/>
    </source>
</evidence>
<keyword evidence="3 9" id="KW-0813">Transport</keyword>
<feature type="transmembrane region" description="Helical" evidence="9">
    <location>
        <begin position="395"/>
        <end position="417"/>
    </location>
</feature>
<feature type="transmembrane region" description="Helical" evidence="9">
    <location>
        <begin position="221"/>
        <end position="242"/>
    </location>
</feature>
<evidence type="ECO:0000256" key="4">
    <source>
        <dbReference type="ARBA" id="ARBA00022475"/>
    </source>
</evidence>
<feature type="transmembrane region" description="Helical" evidence="9">
    <location>
        <begin position="177"/>
        <end position="201"/>
    </location>
</feature>
<feature type="transmembrane region" description="Helical" evidence="9">
    <location>
        <begin position="146"/>
        <end position="165"/>
    </location>
</feature>
<evidence type="ECO:0000256" key="6">
    <source>
        <dbReference type="ARBA" id="ARBA00022970"/>
    </source>
</evidence>
<comment type="similarity">
    <text evidence="2 9">Belongs to the branched chain amino acid transporter family.</text>
</comment>
<evidence type="ECO:0000256" key="7">
    <source>
        <dbReference type="ARBA" id="ARBA00022989"/>
    </source>
</evidence>
<dbReference type="Proteomes" id="UP000515490">
    <property type="component" value="Chromosome"/>
</dbReference>
<evidence type="ECO:0000256" key="9">
    <source>
        <dbReference type="RuleBase" id="RU362122"/>
    </source>
</evidence>
<evidence type="ECO:0000313" key="10">
    <source>
        <dbReference type="EMBL" id="QNF27275.1"/>
    </source>
</evidence>
<comment type="subcellular location">
    <subcellularLocation>
        <location evidence="1 9">Cell membrane</location>
        <topology evidence="1 9">Multi-pass membrane protein</topology>
    </subcellularLocation>
</comment>
<dbReference type="PANTHER" id="PTHR30588:SF0">
    <property type="entry name" value="BRANCHED-CHAIN AMINO ACID PERMEASE BRNQ"/>
    <property type="match status" value="1"/>
</dbReference>
<reference evidence="10 11" key="1">
    <citation type="submission" date="2020-06" db="EMBL/GenBank/DDBJ databases">
        <title>Metabacillus dokdonensis sp. nov., isolated from the rhizosphere of Elymus tsukushiensis, a plant native to the Dokdo Islands, Republic of Korea.</title>
        <authorList>
            <person name="Lee S.Y."/>
            <person name="Hwang Y.J."/>
            <person name="Son J.S."/>
            <person name="Ghim S.Y."/>
        </authorList>
    </citation>
    <scope>NUCLEOTIDE SEQUENCE [LARGE SCALE GENOMIC DNA]</scope>
    <source>
        <strain evidence="10 11">KUDC1714</strain>
    </source>
</reference>
<feature type="transmembrane region" description="Helical" evidence="9">
    <location>
        <begin position="65"/>
        <end position="88"/>
    </location>
</feature>